<evidence type="ECO:0000313" key="5">
    <source>
        <dbReference type="Proteomes" id="UP000274271"/>
    </source>
</evidence>
<dbReference type="AlphaFoldDB" id="A0A3P1CC77"/>
<keyword evidence="5" id="KW-1185">Reference proteome</keyword>
<dbReference type="InterPro" id="IPR018392">
    <property type="entry name" value="LysM"/>
</dbReference>
<comment type="caution">
    <text evidence="4">The sequence shown here is derived from an EMBL/GenBank/DDBJ whole genome shotgun (WGS) entry which is preliminary data.</text>
</comment>
<dbReference type="Pfam" id="PF01476">
    <property type="entry name" value="LysM"/>
    <property type="match status" value="2"/>
</dbReference>
<feature type="domain" description="LysM" evidence="3">
    <location>
        <begin position="224"/>
        <end position="267"/>
    </location>
</feature>
<keyword evidence="2" id="KW-0812">Transmembrane</keyword>
<name>A0A3P1CC77_9BACT</name>
<keyword evidence="2" id="KW-0472">Membrane</keyword>
<dbReference type="CDD" id="cd00118">
    <property type="entry name" value="LysM"/>
    <property type="match status" value="2"/>
</dbReference>
<proteinExistence type="predicted"/>
<dbReference type="PANTHER" id="PTHR33734:SF22">
    <property type="entry name" value="MEMBRANE-BOUND LYTIC MUREIN TRANSGLYCOSYLASE D"/>
    <property type="match status" value="1"/>
</dbReference>
<dbReference type="PROSITE" id="PS51782">
    <property type="entry name" value="LYSM"/>
    <property type="match status" value="2"/>
</dbReference>
<feature type="compositionally biased region" description="Basic and acidic residues" evidence="1">
    <location>
        <begin position="103"/>
        <end position="164"/>
    </location>
</feature>
<dbReference type="Proteomes" id="UP000274271">
    <property type="component" value="Unassembled WGS sequence"/>
</dbReference>
<evidence type="ECO:0000256" key="1">
    <source>
        <dbReference type="SAM" id="MobiDB-lite"/>
    </source>
</evidence>
<dbReference type="PANTHER" id="PTHR33734">
    <property type="entry name" value="LYSM DOMAIN-CONTAINING GPI-ANCHORED PROTEIN 2"/>
    <property type="match status" value="1"/>
</dbReference>
<dbReference type="Gene3D" id="3.10.350.10">
    <property type="entry name" value="LysM domain"/>
    <property type="match status" value="2"/>
</dbReference>
<evidence type="ECO:0000313" key="4">
    <source>
        <dbReference type="EMBL" id="RRB10424.1"/>
    </source>
</evidence>
<dbReference type="SUPFAM" id="SSF54106">
    <property type="entry name" value="LysM domain"/>
    <property type="match status" value="2"/>
</dbReference>
<accession>A0A3P1CC77</accession>
<dbReference type="InterPro" id="IPR036779">
    <property type="entry name" value="LysM_dom_sf"/>
</dbReference>
<reference evidence="4 5" key="1">
    <citation type="submission" date="2018-11" db="EMBL/GenBank/DDBJ databases">
        <authorList>
            <person name="Zhou Z."/>
            <person name="Wang G."/>
        </authorList>
    </citation>
    <scope>NUCLEOTIDE SEQUENCE [LARGE SCALE GENOMIC DNA]</scope>
    <source>
        <strain evidence="4 5">KCTC42998</strain>
    </source>
</reference>
<dbReference type="SMART" id="SM00257">
    <property type="entry name" value="LysM"/>
    <property type="match status" value="2"/>
</dbReference>
<feature type="region of interest" description="Disordered" evidence="1">
    <location>
        <begin position="76"/>
        <end position="169"/>
    </location>
</feature>
<protein>
    <submittedName>
        <fullName evidence="4">LysM peptidoglycan-binding domain-containing protein</fullName>
    </submittedName>
</protein>
<keyword evidence="2" id="KW-1133">Transmembrane helix</keyword>
<feature type="transmembrane region" description="Helical" evidence="2">
    <location>
        <begin position="20"/>
        <end position="38"/>
    </location>
</feature>
<dbReference type="EMBL" id="RQJP01000007">
    <property type="protein sequence ID" value="RRB10424.1"/>
    <property type="molecule type" value="Genomic_DNA"/>
</dbReference>
<feature type="domain" description="LysM" evidence="3">
    <location>
        <begin position="175"/>
        <end position="220"/>
    </location>
</feature>
<evidence type="ECO:0000259" key="3">
    <source>
        <dbReference type="PROSITE" id="PS51782"/>
    </source>
</evidence>
<dbReference type="OrthoDB" id="912393at2"/>
<organism evidence="4 5">
    <name type="scientific">Larkinella knui</name>
    <dbReference type="NCBI Taxonomy" id="2025310"/>
    <lineage>
        <taxon>Bacteria</taxon>
        <taxon>Pseudomonadati</taxon>
        <taxon>Bacteroidota</taxon>
        <taxon>Cytophagia</taxon>
        <taxon>Cytophagales</taxon>
        <taxon>Spirosomataceae</taxon>
        <taxon>Larkinella</taxon>
    </lineage>
</organism>
<sequence length="273" mass="29678">METENAKRNPRPTEGSSLPTITLAVLILTILALLYVGYEYVADDTKGSEELTSVALDTTVQKPVELPLEPELAAPIEIDTSSRNAPVDLSQTTPPPIEEEGKEVEKKPALDSEERPAQGKPAADKPVAEARAEKPVREEKPVEEKPKEEKPREEKPKEEKKETPKAAVPAGGVSITHTVKPGETIYSVATKYNLSINTLKALNPDLKDNAVKADVTKLKVKARAYHTVGPGDILRVVADKYGVTVDALMKANGKTKNYAARGEKLVIPYAEKQ</sequence>
<gene>
    <name evidence="4" type="ORF">EHT87_29825</name>
</gene>
<dbReference type="GO" id="GO:0008932">
    <property type="term" value="F:lytic endotransglycosylase activity"/>
    <property type="evidence" value="ECO:0007669"/>
    <property type="project" value="TreeGrafter"/>
</dbReference>
<feature type="compositionally biased region" description="Polar residues" evidence="1">
    <location>
        <begin position="79"/>
        <end position="92"/>
    </location>
</feature>
<dbReference type="RefSeq" id="WP_124910436.1">
    <property type="nucleotide sequence ID" value="NZ_RQJP01000007.1"/>
</dbReference>
<evidence type="ECO:0000256" key="2">
    <source>
        <dbReference type="SAM" id="Phobius"/>
    </source>
</evidence>